<dbReference type="HOGENOM" id="CLU_1883183_0_0_11"/>
<name>U3PE78_LEIXC</name>
<reference evidence="1 2" key="1">
    <citation type="journal article" date="2013" name="Genome Announc.">
        <title>Complete Genome Sequence of Leifsonia xyli subsp. cynodontis Strain DSM46306, a Gram-Positive Bacterial Pathogen of Grasses.</title>
        <authorList>
            <person name="Monteiro-Vitorello C.B."/>
            <person name="Zerillo M.M."/>
            <person name="Van Sluys M.A."/>
            <person name="Camargo L.E."/>
            <person name="Kitajima J.P."/>
        </authorList>
    </citation>
    <scope>NUCLEOTIDE SEQUENCE [LARGE SCALE GENOMIC DNA]</scope>
    <source>
        <strain evidence="1 2">DSM 46306</strain>
    </source>
</reference>
<proteinExistence type="predicted"/>
<accession>U3PE78</accession>
<gene>
    <name evidence="1" type="ORF">O159_18340</name>
</gene>
<dbReference type="eggNOG" id="ENOG5032MZU">
    <property type="taxonomic scope" value="Bacteria"/>
</dbReference>
<keyword evidence="2" id="KW-1185">Reference proteome</keyword>
<dbReference type="EMBL" id="CP006734">
    <property type="protein sequence ID" value="AGW41858.1"/>
    <property type="molecule type" value="Genomic_DNA"/>
</dbReference>
<dbReference type="KEGG" id="lxy:O159_18340"/>
<organism evidence="1 2">
    <name type="scientific">Leifsonia xyli subsp. cynodontis DSM 46306</name>
    <dbReference type="NCBI Taxonomy" id="1389489"/>
    <lineage>
        <taxon>Bacteria</taxon>
        <taxon>Bacillati</taxon>
        <taxon>Actinomycetota</taxon>
        <taxon>Actinomycetes</taxon>
        <taxon>Micrococcales</taxon>
        <taxon>Microbacteriaceae</taxon>
        <taxon>Leifsonia</taxon>
    </lineage>
</organism>
<dbReference type="OrthoDB" id="5107273at2"/>
<dbReference type="RefSeq" id="WP_021755343.1">
    <property type="nucleotide sequence ID" value="NC_022438.1"/>
</dbReference>
<evidence type="ECO:0000313" key="1">
    <source>
        <dbReference type="EMBL" id="AGW41858.1"/>
    </source>
</evidence>
<sequence>METADPTMILPSGWSAGDGSLDPATAAALIDRVGPLRLLAARWMGYADFREPENGYRDGDYVIAPFEMSELLAGERMPEFCWDEQHSFAWGSRLYPDSLIIAAAQPIYRALAMDTRLDTVGVVGERDTLPISSAD</sequence>
<evidence type="ECO:0000313" key="2">
    <source>
        <dbReference type="Proteomes" id="UP000016743"/>
    </source>
</evidence>
<dbReference type="Proteomes" id="UP000016743">
    <property type="component" value="Chromosome"/>
</dbReference>
<protein>
    <submittedName>
        <fullName evidence="1">Uncharacterized protein</fullName>
    </submittedName>
</protein>
<dbReference type="AlphaFoldDB" id="U3PE78"/>